<evidence type="ECO:0000313" key="2">
    <source>
        <dbReference type="EMBL" id="MFB2939172.1"/>
    </source>
</evidence>
<comment type="caution">
    <text evidence="2">The sequence shown here is derived from an EMBL/GenBank/DDBJ whole genome shotgun (WGS) entry which is preliminary data.</text>
</comment>
<accession>A0ABV4YK17</accession>
<feature type="transmembrane region" description="Helical" evidence="1">
    <location>
        <begin position="24"/>
        <end position="44"/>
    </location>
</feature>
<keyword evidence="3" id="KW-1185">Reference proteome</keyword>
<feature type="transmembrane region" description="Helical" evidence="1">
    <location>
        <begin position="139"/>
        <end position="159"/>
    </location>
</feature>
<keyword evidence="1" id="KW-0472">Membrane</keyword>
<reference evidence="2 3" key="1">
    <citation type="submission" date="2024-09" db="EMBL/GenBank/DDBJ databases">
        <title>Floridaenema gen nov. (Aerosakkonemataceae, Aerosakkonematales ord. nov., Cyanobacteria) from benthic tropical and subtropical fresh waters, with the description of four new species.</title>
        <authorList>
            <person name="Moretto J.A."/>
            <person name="Berthold D.E."/>
            <person name="Lefler F.W."/>
            <person name="Huang I.-S."/>
            <person name="Laughinghouse H. IV."/>
        </authorList>
    </citation>
    <scope>NUCLEOTIDE SEQUENCE [LARGE SCALE GENOMIC DNA]</scope>
    <source>
        <strain evidence="2 3">BLCC-F154</strain>
    </source>
</reference>
<keyword evidence="1" id="KW-0812">Transmembrane</keyword>
<sequence>MNTPSHAIINLFLLGKQSLPQANFPIFIGAILPDIPIFFFYGWAKLIARQSEKQIWSETYYKPLWQSIVAICHSIPLALAGWLICDYFKWENLEIFFISLVLHSLGDLPVHNDDAHRHFFPLSNYRFISPISYWDRQHYGAIVSLMELFLVLLAIIPVFQILHSAIGKTLLISINIIYLYFFLRSRKWMSSESQLN</sequence>
<name>A0ABV4YK17_9CYAN</name>
<gene>
    <name evidence="2" type="ORF">ACE1B6_28305</name>
</gene>
<dbReference type="Proteomes" id="UP001576776">
    <property type="component" value="Unassembled WGS sequence"/>
</dbReference>
<evidence type="ECO:0000313" key="3">
    <source>
        <dbReference type="Proteomes" id="UP001576776"/>
    </source>
</evidence>
<proteinExistence type="predicted"/>
<dbReference type="RefSeq" id="WP_413260651.1">
    <property type="nucleotide sequence ID" value="NZ_JBHFNS010000094.1"/>
</dbReference>
<evidence type="ECO:0008006" key="4">
    <source>
        <dbReference type="Google" id="ProtNLM"/>
    </source>
</evidence>
<evidence type="ECO:0000256" key="1">
    <source>
        <dbReference type="SAM" id="Phobius"/>
    </source>
</evidence>
<feature type="transmembrane region" description="Helical" evidence="1">
    <location>
        <begin position="165"/>
        <end position="183"/>
    </location>
</feature>
<protein>
    <recommendedName>
        <fullName evidence="4">Metal-dependent hydrolase</fullName>
    </recommendedName>
</protein>
<organism evidence="2 3">
    <name type="scientific">Floridaenema fluviatile BLCC-F154</name>
    <dbReference type="NCBI Taxonomy" id="3153640"/>
    <lineage>
        <taxon>Bacteria</taxon>
        <taxon>Bacillati</taxon>
        <taxon>Cyanobacteriota</taxon>
        <taxon>Cyanophyceae</taxon>
        <taxon>Oscillatoriophycideae</taxon>
        <taxon>Aerosakkonematales</taxon>
        <taxon>Aerosakkonemataceae</taxon>
        <taxon>Floridanema</taxon>
        <taxon>Floridanema fluviatile</taxon>
    </lineage>
</organism>
<dbReference type="EMBL" id="JBHFNS010000094">
    <property type="protein sequence ID" value="MFB2939172.1"/>
    <property type="molecule type" value="Genomic_DNA"/>
</dbReference>
<keyword evidence="1" id="KW-1133">Transmembrane helix</keyword>